<proteinExistence type="predicted"/>
<evidence type="ECO:0008006" key="4">
    <source>
        <dbReference type="Google" id="ProtNLM"/>
    </source>
</evidence>
<evidence type="ECO:0000256" key="1">
    <source>
        <dbReference type="SAM" id="SignalP"/>
    </source>
</evidence>
<accession>A0AA38U7F2</accession>
<name>A0AA38U7F2_9AGAR</name>
<organism evidence="2 3">
    <name type="scientific">Lentinula raphanica</name>
    <dbReference type="NCBI Taxonomy" id="153919"/>
    <lineage>
        <taxon>Eukaryota</taxon>
        <taxon>Fungi</taxon>
        <taxon>Dikarya</taxon>
        <taxon>Basidiomycota</taxon>
        <taxon>Agaricomycotina</taxon>
        <taxon>Agaricomycetes</taxon>
        <taxon>Agaricomycetidae</taxon>
        <taxon>Agaricales</taxon>
        <taxon>Marasmiineae</taxon>
        <taxon>Omphalotaceae</taxon>
        <taxon>Lentinula</taxon>
    </lineage>
</organism>
<sequence length="126" mass="14141">MSVLSVQMISLLAYFLLYPNLEPPSESRITVLHCSLWAGGSEGVLKCTHSMLIQNLIPAVFKTRVAVWQCGSVAPSLCTLRRLQPFLVCFSTPHRKIQDNLPPPKDHFSFYTLGSDLKLYLCPCIM</sequence>
<comment type="caution">
    <text evidence="2">The sequence shown here is derived from an EMBL/GenBank/DDBJ whole genome shotgun (WGS) entry which is preliminary data.</text>
</comment>
<evidence type="ECO:0000313" key="2">
    <source>
        <dbReference type="EMBL" id="KAJ3833566.1"/>
    </source>
</evidence>
<dbReference type="EMBL" id="MU806671">
    <property type="protein sequence ID" value="KAJ3833566.1"/>
    <property type="molecule type" value="Genomic_DNA"/>
</dbReference>
<feature type="chain" id="PRO_5041299223" description="Secreted protein" evidence="1">
    <location>
        <begin position="28"/>
        <end position="126"/>
    </location>
</feature>
<feature type="non-terminal residue" evidence="2">
    <location>
        <position position="1"/>
    </location>
</feature>
<evidence type="ECO:0000313" key="3">
    <source>
        <dbReference type="Proteomes" id="UP001163846"/>
    </source>
</evidence>
<reference evidence="2" key="1">
    <citation type="submission" date="2022-08" db="EMBL/GenBank/DDBJ databases">
        <authorList>
            <consortium name="DOE Joint Genome Institute"/>
            <person name="Min B."/>
            <person name="Riley R."/>
            <person name="Sierra-Patev S."/>
            <person name="Naranjo-Ortiz M."/>
            <person name="Looney B."/>
            <person name="Konkel Z."/>
            <person name="Slot J.C."/>
            <person name="Sakamoto Y."/>
            <person name="Steenwyk J.L."/>
            <person name="Rokas A."/>
            <person name="Carro J."/>
            <person name="Camarero S."/>
            <person name="Ferreira P."/>
            <person name="Molpeceres G."/>
            <person name="Ruiz-Duenas F.J."/>
            <person name="Serrano A."/>
            <person name="Henrissat B."/>
            <person name="Drula E."/>
            <person name="Hughes K.W."/>
            <person name="Mata J.L."/>
            <person name="Ishikawa N.K."/>
            <person name="Vargas-Isla R."/>
            <person name="Ushijima S."/>
            <person name="Smith C.A."/>
            <person name="Ahrendt S."/>
            <person name="Andreopoulos W."/>
            <person name="He G."/>
            <person name="Labutti K."/>
            <person name="Lipzen A."/>
            <person name="Ng V."/>
            <person name="Sandor L."/>
            <person name="Barry K."/>
            <person name="Martinez A.T."/>
            <person name="Xiao Y."/>
            <person name="Gibbons J.G."/>
            <person name="Terashima K."/>
            <person name="Hibbett D.S."/>
            <person name="Grigoriev I.V."/>
        </authorList>
    </citation>
    <scope>NUCLEOTIDE SEQUENCE</scope>
    <source>
        <strain evidence="2">TFB9207</strain>
    </source>
</reference>
<gene>
    <name evidence="2" type="ORF">F5878DRAFT_632557</name>
</gene>
<feature type="signal peptide" evidence="1">
    <location>
        <begin position="1"/>
        <end position="27"/>
    </location>
</feature>
<dbReference type="AlphaFoldDB" id="A0AA38U7F2"/>
<keyword evidence="3" id="KW-1185">Reference proteome</keyword>
<dbReference type="Proteomes" id="UP001163846">
    <property type="component" value="Unassembled WGS sequence"/>
</dbReference>
<keyword evidence="1" id="KW-0732">Signal</keyword>
<protein>
    <recommendedName>
        <fullName evidence="4">Secreted protein</fullName>
    </recommendedName>
</protein>